<dbReference type="PANTHER" id="PTHR37422">
    <property type="entry name" value="TEICHURONIC ACID BIOSYNTHESIS PROTEIN TUAE"/>
    <property type="match status" value="1"/>
</dbReference>
<dbReference type="AlphaFoldDB" id="A0A7H9AP85"/>
<organism evidence="7 8">
    <name type="scientific">Costertonia aggregata</name>
    <dbReference type="NCBI Taxonomy" id="343403"/>
    <lineage>
        <taxon>Bacteria</taxon>
        <taxon>Pseudomonadati</taxon>
        <taxon>Bacteroidota</taxon>
        <taxon>Flavobacteriia</taxon>
        <taxon>Flavobacteriales</taxon>
        <taxon>Flavobacteriaceae</taxon>
        <taxon>Costertonia</taxon>
    </lineage>
</organism>
<evidence type="ECO:0000256" key="2">
    <source>
        <dbReference type="ARBA" id="ARBA00022692"/>
    </source>
</evidence>
<feature type="transmembrane region" description="Helical" evidence="5">
    <location>
        <begin position="111"/>
        <end position="132"/>
    </location>
</feature>
<protein>
    <submittedName>
        <fullName evidence="7">O-antigen ligase family protein</fullName>
    </submittedName>
</protein>
<feature type="transmembrane region" description="Helical" evidence="5">
    <location>
        <begin position="85"/>
        <end position="104"/>
    </location>
</feature>
<feature type="transmembrane region" description="Helical" evidence="5">
    <location>
        <begin position="404"/>
        <end position="422"/>
    </location>
</feature>
<comment type="subcellular location">
    <subcellularLocation>
        <location evidence="1">Membrane</location>
        <topology evidence="1">Multi-pass membrane protein</topology>
    </subcellularLocation>
</comment>
<feature type="transmembrane region" description="Helical" evidence="5">
    <location>
        <begin position="59"/>
        <end position="79"/>
    </location>
</feature>
<evidence type="ECO:0000256" key="5">
    <source>
        <dbReference type="SAM" id="Phobius"/>
    </source>
</evidence>
<reference evidence="7 8" key="1">
    <citation type="journal article" date="2006" name="Int. J. Syst. Evol. Microbiol.">
        <title>Costertonia aggregata gen. nov., sp. nov., a mesophilic marine bacterium of the family Flavobacteriaceae, isolated from a mature biofilm.</title>
        <authorList>
            <person name="Kwon K.K."/>
            <person name="Lee Y.K."/>
            <person name="Lee H.K."/>
        </authorList>
    </citation>
    <scope>NUCLEOTIDE SEQUENCE [LARGE SCALE GENOMIC DNA]</scope>
    <source>
        <strain evidence="7 8">KCCM 42265</strain>
    </source>
</reference>
<dbReference type="GO" id="GO:0016874">
    <property type="term" value="F:ligase activity"/>
    <property type="evidence" value="ECO:0007669"/>
    <property type="project" value="UniProtKB-KW"/>
</dbReference>
<feature type="domain" description="O-antigen ligase-related" evidence="6">
    <location>
        <begin position="196"/>
        <end position="367"/>
    </location>
</feature>
<feature type="transmembrane region" description="Helical" evidence="5">
    <location>
        <begin position="7"/>
        <end position="24"/>
    </location>
</feature>
<dbReference type="EMBL" id="CP058595">
    <property type="protein sequence ID" value="QLG45237.1"/>
    <property type="molecule type" value="Genomic_DNA"/>
</dbReference>
<dbReference type="GO" id="GO:0016020">
    <property type="term" value="C:membrane"/>
    <property type="evidence" value="ECO:0007669"/>
    <property type="project" value="UniProtKB-SubCell"/>
</dbReference>
<keyword evidence="3 5" id="KW-1133">Transmembrane helix</keyword>
<name>A0A7H9AP85_9FLAO</name>
<evidence type="ECO:0000313" key="7">
    <source>
        <dbReference type="EMBL" id="QLG45237.1"/>
    </source>
</evidence>
<dbReference type="Pfam" id="PF04932">
    <property type="entry name" value="Wzy_C"/>
    <property type="match status" value="1"/>
</dbReference>
<feature type="transmembrane region" description="Helical" evidence="5">
    <location>
        <begin position="236"/>
        <end position="255"/>
    </location>
</feature>
<dbReference type="InterPro" id="IPR051533">
    <property type="entry name" value="WaaL-like"/>
</dbReference>
<feature type="transmembrane region" description="Helical" evidence="5">
    <location>
        <begin position="164"/>
        <end position="182"/>
    </location>
</feature>
<evidence type="ECO:0000256" key="1">
    <source>
        <dbReference type="ARBA" id="ARBA00004141"/>
    </source>
</evidence>
<feature type="transmembrane region" description="Helical" evidence="5">
    <location>
        <begin position="356"/>
        <end position="374"/>
    </location>
</feature>
<keyword evidence="4 5" id="KW-0472">Membrane</keyword>
<keyword evidence="2 5" id="KW-0812">Transmembrane</keyword>
<dbReference type="RefSeq" id="WP_179241526.1">
    <property type="nucleotide sequence ID" value="NZ_CP058595.1"/>
</dbReference>
<feature type="transmembrane region" description="Helical" evidence="5">
    <location>
        <begin position="187"/>
        <end position="205"/>
    </location>
</feature>
<keyword evidence="8" id="KW-1185">Reference proteome</keyword>
<evidence type="ECO:0000313" key="8">
    <source>
        <dbReference type="Proteomes" id="UP000509302"/>
    </source>
</evidence>
<dbReference type="PANTHER" id="PTHR37422:SF13">
    <property type="entry name" value="LIPOPOLYSACCHARIDE BIOSYNTHESIS PROTEIN PA4999-RELATED"/>
    <property type="match status" value="1"/>
</dbReference>
<evidence type="ECO:0000256" key="3">
    <source>
        <dbReference type="ARBA" id="ARBA00022989"/>
    </source>
</evidence>
<keyword evidence="7" id="KW-0436">Ligase</keyword>
<proteinExistence type="predicted"/>
<sequence length="429" mass="51250">MPYKTFFDFNNVILFSLGCGIFILPYDLNLNSYCIVFTFLAWLYGVVKGKVLFKDFKILAIHSFPFLIAVLGLVYTSNVEYGFNYLTRVSSFLILPVIFGTVSFKARQYDYLQLAFVFGCVVFFLNAILYFFNYDLSELLTGISEENFLFKFNQFFSKEVMHPTYYATFFLLNIFSLSYFFMKEQSFFIKSFILLLIFIVLVFLVSLTAKMPIISLVAVLFFVPIFYLVKNFKFKILILYIFLLGSVLMLVNRFLMDVPNRAVQEAYDYYNYLTGKKLENYYEYKNLQVEYDSFWFKKTNRVVIWKNSLELAKESPFIGYGTGDVQDKLIDTYKKNNELWRMQFFNSHNQFLDYQLRYGLPGVLLLIAFLFYYFRYAWLNIDFLYLSFLIIITMGFLSENFIQRHWGIVFFTFFNSLFYYRIKQLNTKQ</sequence>
<evidence type="ECO:0000256" key="4">
    <source>
        <dbReference type="ARBA" id="ARBA00023136"/>
    </source>
</evidence>
<dbReference type="InterPro" id="IPR007016">
    <property type="entry name" value="O-antigen_ligase-rel_domated"/>
</dbReference>
<dbReference type="PROSITE" id="PS51257">
    <property type="entry name" value="PROKAR_LIPOPROTEIN"/>
    <property type="match status" value="1"/>
</dbReference>
<feature type="transmembrane region" description="Helical" evidence="5">
    <location>
        <begin position="211"/>
        <end position="229"/>
    </location>
</feature>
<feature type="transmembrane region" description="Helical" evidence="5">
    <location>
        <begin position="30"/>
        <end position="47"/>
    </location>
</feature>
<accession>A0A7H9AP85</accession>
<gene>
    <name evidence="7" type="ORF">HYG79_07720</name>
</gene>
<feature type="transmembrane region" description="Helical" evidence="5">
    <location>
        <begin position="381"/>
        <end position="398"/>
    </location>
</feature>
<dbReference type="KEGG" id="cagg:HYG79_07720"/>
<evidence type="ECO:0000259" key="6">
    <source>
        <dbReference type="Pfam" id="PF04932"/>
    </source>
</evidence>
<dbReference type="Proteomes" id="UP000509302">
    <property type="component" value="Chromosome"/>
</dbReference>